<keyword evidence="3" id="KW-1185">Reference proteome</keyword>
<organism evidence="2 3">
    <name type="scientific">Champsocephalus gunnari</name>
    <name type="common">Mackerel icefish</name>
    <dbReference type="NCBI Taxonomy" id="52237"/>
    <lineage>
        <taxon>Eukaryota</taxon>
        <taxon>Metazoa</taxon>
        <taxon>Chordata</taxon>
        <taxon>Craniata</taxon>
        <taxon>Vertebrata</taxon>
        <taxon>Euteleostomi</taxon>
        <taxon>Actinopterygii</taxon>
        <taxon>Neopterygii</taxon>
        <taxon>Teleostei</taxon>
        <taxon>Neoteleostei</taxon>
        <taxon>Acanthomorphata</taxon>
        <taxon>Eupercaria</taxon>
        <taxon>Perciformes</taxon>
        <taxon>Notothenioidei</taxon>
        <taxon>Channichthyidae</taxon>
        <taxon>Champsocephalus</taxon>
    </lineage>
</organism>
<dbReference type="Proteomes" id="UP001331515">
    <property type="component" value="Unassembled WGS sequence"/>
</dbReference>
<feature type="compositionally biased region" description="Basic and acidic residues" evidence="1">
    <location>
        <begin position="89"/>
        <end position="100"/>
    </location>
</feature>
<name>A0AAN8BWW1_CHAGU</name>
<gene>
    <name evidence="2" type="ORF">CgunFtcFv8_018846</name>
</gene>
<dbReference type="AlphaFoldDB" id="A0AAN8BWW1"/>
<evidence type="ECO:0000313" key="2">
    <source>
        <dbReference type="EMBL" id="KAK5891615.1"/>
    </source>
</evidence>
<proteinExistence type="predicted"/>
<reference evidence="2 3" key="1">
    <citation type="journal article" date="2023" name="Mol. Biol. Evol.">
        <title>Genomics of Secondarily Temperate Adaptation in the Only Non-Antarctic Icefish.</title>
        <authorList>
            <person name="Rivera-Colon A.G."/>
            <person name="Rayamajhi N."/>
            <person name="Minhas B.F."/>
            <person name="Madrigal G."/>
            <person name="Bilyk K.T."/>
            <person name="Yoon V."/>
            <person name="Hune M."/>
            <person name="Gregory S."/>
            <person name="Cheng C.H.C."/>
            <person name="Catchen J.M."/>
        </authorList>
    </citation>
    <scope>NUCLEOTIDE SEQUENCE [LARGE SCALE GENOMIC DNA]</scope>
    <source>
        <tissue evidence="2">White muscle</tissue>
    </source>
</reference>
<protein>
    <submittedName>
        <fullName evidence="2">Uncharacterized protein</fullName>
    </submittedName>
</protein>
<evidence type="ECO:0000256" key="1">
    <source>
        <dbReference type="SAM" id="MobiDB-lite"/>
    </source>
</evidence>
<feature type="compositionally biased region" description="Basic residues" evidence="1">
    <location>
        <begin position="107"/>
        <end position="125"/>
    </location>
</feature>
<feature type="region of interest" description="Disordered" evidence="1">
    <location>
        <begin position="63"/>
        <end position="125"/>
    </location>
</feature>
<feature type="region of interest" description="Disordered" evidence="1">
    <location>
        <begin position="1"/>
        <end position="27"/>
    </location>
</feature>
<comment type="caution">
    <text evidence="2">The sequence shown here is derived from an EMBL/GenBank/DDBJ whole genome shotgun (WGS) entry which is preliminary data.</text>
</comment>
<accession>A0AAN8BWW1</accession>
<dbReference type="EMBL" id="JAURVH010001536">
    <property type="protein sequence ID" value="KAK5891615.1"/>
    <property type="molecule type" value="Genomic_DNA"/>
</dbReference>
<evidence type="ECO:0000313" key="3">
    <source>
        <dbReference type="Proteomes" id="UP001331515"/>
    </source>
</evidence>
<sequence>MEVEKYLVIDGSKEEPGRMERTEEMQQLRVEEKRQIVETGMSRLLRMMEEMGGTVVKEDWRKEWSVEGESMSGKDRSPLKEMMVTRSTGSEERGPNKRTESPGTVKQRGRSTSRGGKGNRRNEKR</sequence>